<organism evidence="3 4">
    <name type="scientific">Pristionchus entomophagus</name>
    <dbReference type="NCBI Taxonomy" id="358040"/>
    <lineage>
        <taxon>Eukaryota</taxon>
        <taxon>Metazoa</taxon>
        <taxon>Ecdysozoa</taxon>
        <taxon>Nematoda</taxon>
        <taxon>Chromadorea</taxon>
        <taxon>Rhabditida</taxon>
        <taxon>Rhabditina</taxon>
        <taxon>Diplogasteromorpha</taxon>
        <taxon>Diplogasteroidea</taxon>
        <taxon>Neodiplogasteridae</taxon>
        <taxon>Pristionchus</taxon>
    </lineage>
</organism>
<dbReference type="Gene3D" id="3.10.100.10">
    <property type="entry name" value="Mannose-Binding Protein A, subunit A"/>
    <property type="match status" value="1"/>
</dbReference>
<keyword evidence="4" id="KW-1185">Reference proteome</keyword>
<evidence type="ECO:0000259" key="2">
    <source>
        <dbReference type="PROSITE" id="PS50234"/>
    </source>
</evidence>
<dbReference type="Proteomes" id="UP001432027">
    <property type="component" value="Unassembled WGS sequence"/>
</dbReference>
<gene>
    <name evidence="3" type="ORF">PENTCL1PPCAC_21434</name>
</gene>
<dbReference type="PANTHER" id="PTHR31024">
    <property type="entry name" value="C-TYPE LECTIN"/>
    <property type="match status" value="1"/>
</dbReference>
<protein>
    <recommendedName>
        <fullName evidence="5">C-type lectin</fullName>
    </recommendedName>
</protein>
<proteinExistence type="predicted"/>
<dbReference type="CDD" id="cd00037">
    <property type="entry name" value="CLECT"/>
    <property type="match status" value="1"/>
</dbReference>
<name>A0AAV5TYE0_9BILA</name>
<dbReference type="AlphaFoldDB" id="A0AAV5TYE0"/>
<dbReference type="PANTHER" id="PTHR31024:SF3">
    <property type="entry name" value="C-TYPE LECTIN-RELATED"/>
    <property type="match status" value="1"/>
</dbReference>
<feature type="domain" description="VWFA" evidence="2">
    <location>
        <begin position="23"/>
        <end position="198"/>
    </location>
</feature>
<dbReference type="Gene3D" id="3.40.50.410">
    <property type="entry name" value="von Willebrand factor, type A domain"/>
    <property type="match status" value="1"/>
</dbReference>
<comment type="caution">
    <text evidence="3">The sequence shown here is derived from an EMBL/GenBank/DDBJ whole genome shotgun (WGS) entry which is preliminary data.</text>
</comment>
<feature type="non-terminal residue" evidence="3">
    <location>
        <position position="1"/>
    </location>
</feature>
<dbReference type="InterPro" id="IPR016187">
    <property type="entry name" value="CTDL_fold"/>
</dbReference>
<dbReference type="EMBL" id="BTSX01000005">
    <property type="protein sequence ID" value="GMS99259.1"/>
    <property type="molecule type" value="Genomic_DNA"/>
</dbReference>
<evidence type="ECO:0000259" key="1">
    <source>
        <dbReference type="PROSITE" id="PS50041"/>
    </source>
</evidence>
<dbReference type="SUPFAM" id="SSF53300">
    <property type="entry name" value="vWA-like"/>
    <property type="match status" value="1"/>
</dbReference>
<evidence type="ECO:0000313" key="4">
    <source>
        <dbReference type="Proteomes" id="UP001432027"/>
    </source>
</evidence>
<evidence type="ECO:0000313" key="3">
    <source>
        <dbReference type="EMBL" id="GMS99259.1"/>
    </source>
</evidence>
<reference evidence="3" key="1">
    <citation type="submission" date="2023-10" db="EMBL/GenBank/DDBJ databases">
        <title>Genome assembly of Pristionchus species.</title>
        <authorList>
            <person name="Yoshida K."/>
            <person name="Sommer R.J."/>
        </authorList>
    </citation>
    <scope>NUCLEOTIDE SEQUENCE</scope>
    <source>
        <strain evidence="3">RS0144</strain>
    </source>
</reference>
<dbReference type="CDD" id="cd00198">
    <property type="entry name" value="vWFA"/>
    <property type="match status" value="1"/>
</dbReference>
<accession>A0AAV5TYE0</accession>
<dbReference type="Pfam" id="PF00092">
    <property type="entry name" value="VWA"/>
    <property type="match status" value="1"/>
</dbReference>
<feature type="domain" description="C-type lectin" evidence="1">
    <location>
        <begin position="217"/>
        <end position="333"/>
    </location>
</feature>
<dbReference type="PROSITE" id="PS50234">
    <property type="entry name" value="VWFA"/>
    <property type="match status" value="1"/>
</dbReference>
<dbReference type="InterPro" id="IPR036465">
    <property type="entry name" value="vWFA_dom_sf"/>
</dbReference>
<dbReference type="Pfam" id="PF00059">
    <property type="entry name" value="Lectin_C"/>
    <property type="match status" value="1"/>
</dbReference>
<dbReference type="InterPro" id="IPR016186">
    <property type="entry name" value="C-type_lectin-like/link_sf"/>
</dbReference>
<dbReference type="InterPro" id="IPR002035">
    <property type="entry name" value="VWF_A"/>
</dbReference>
<dbReference type="SMART" id="SM00034">
    <property type="entry name" value="CLECT"/>
    <property type="match status" value="1"/>
</dbReference>
<evidence type="ECO:0008006" key="5">
    <source>
        <dbReference type="Google" id="ProtNLM"/>
    </source>
</evidence>
<dbReference type="SUPFAM" id="SSF56436">
    <property type="entry name" value="C-type lectin-like"/>
    <property type="match status" value="1"/>
</dbReference>
<dbReference type="PROSITE" id="PS50041">
    <property type="entry name" value="C_TYPE_LECTIN_2"/>
    <property type="match status" value="1"/>
</dbReference>
<dbReference type="SMART" id="SM00327">
    <property type="entry name" value="VWA"/>
    <property type="match status" value="1"/>
</dbReference>
<dbReference type="InterPro" id="IPR001304">
    <property type="entry name" value="C-type_lectin-like"/>
</dbReference>
<sequence>YCDCGVDKFGSPVGWNYNDIWLDLVVILDASEAMGKDALEEESFISDGVDDFLITNMKAQFYTRVGVIIMTDTAEVLYNLNMTKTDKVQGKVAIKSGVTAINFVDAFNAAVTMFDEGLKSKPGRANTRQVIYYITDSDSKNDLSSLNEFKASRGVIIVNNFLQKGEVERPSLKALASPGFYFLNNNYMEGLQAFCKTNCFCQPDKDAYGGLDQDMQASGGCYHATSAGVPFNKAKTTCSNEGGILTSNHDAAKGRFLYQSSTSSKSDYFWIGYQKSDDGVWKWDDQASDPYTNWGVGEPSTAAVAKCAYVDSTTSNLSWGAGNCQLGFPYVCQYRPCTVGYKDC</sequence>